<organism evidence="2 3">
    <name type="scientific">Leersia perrieri</name>
    <dbReference type="NCBI Taxonomy" id="77586"/>
    <lineage>
        <taxon>Eukaryota</taxon>
        <taxon>Viridiplantae</taxon>
        <taxon>Streptophyta</taxon>
        <taxon>Embryophyta</taxon>
        <taxon>Tracheophyta</taxon>
        <taxon>Spermatophyta</taxon>
        <taxon>Magnoliopsida</taxon>
        <taxon>Liliopsida</taxon>
        <taxon>Poales</taxon>
        <taxon>Poaceae</taxon>
        <taxon>BOP clade</taxon>
        <taxon>Oryzoideae</taxon>
        <taxon>Oryzeae</taxon>
        <taxon>Oryzinae</taxon>
        <taxon>Leersia</taxon>
    </lineage>
</organism>
<evidence type="ECO:0000256" key="1">
    <source>
        <dbReference type="SAM" id="MobiDB-lite"/>
    </source>
</evidence>
<dbReference type="Proteomes" id="UP000032180">
    <property type="component" value="Chromosome 11"/>
</dbReference>
<name>A0A0D9XRI0_9ORYZ</name>
<feature type="region of interest" description="Disordered" evidence="1">
    <location>
        <begin position="77"/>
        <end position="96"/>
    </location>
</feature>
<dbReference type="HOGENOM" id="CLU_2362749_0_0_1"/>
<protein>
    <submittedName>
        <fullName evidence="2">Uncharacterized protein</fullName>
    </submittedName>
</protein>
<reference evidence="2 3" key="1">
    <citation type="submission" date="2012-08" db="EMBL/GenBank/DDBJ databases">
        <title>Oryza genome evolution.</title>
        <authorList>
            <person name="Wing R.A."/>
        </authorList>
    </citation>
    <scope>NUCLEOTIDE SEQUENCE</scope>
</reference>
<dbReference type="Gramene" id="LPERR11G09230.1">
    <property type="protein sequence ID" value="LPERR11G09230.1"/>
    <property type="gene ID" value="LPERR11G09230"/>
</dbReference>
<evidence type="ECO:0000313" key="2">
    <source>
        <dbReference type="EnsemblPlants" id="LPERR11G09230.1"/>
    </source>
</evidence>
<reference evidence="2" key="3">
    <citation type="submission" date="2015-04" db="UniProtKB">
        <authorList>
            <consortium name="EnsemblPlants"/>
        </authorList>
    </citation>
    <scope>IDENTIFICATION</scope>
</reference>
<proteinExistence type="predicted"/>
<reference evidence="3" key="2">
    <citation type="submission" date="2013-12" db="EMBL/GenBank/DDBJ databases">
        <authorList>
            <person name="Yu Y."/>
            <person name="Lee S."/>
            <person name="de Baynast K."/>
            <person name="Wissotski M."/>
            <person name="Liu L."/>
            <person name="Talag J."/>
            <person name="Goicoechea J."/>
            <person name="Angelova A."/>
            <person name="Jetty R."/>
            <person name="Kudrna D."/>
            <person name="Golser W."/>
            <person name="Rivera L."/>
            <person name="Zhang J."/>
            <person name="Wing R."/>
        </authorList>
    </citation>
    <scope>NUCLEOTIDE SEQUENCE</scope>
</reference>
<evidence type="ECO:0000313" key="3">
    <source>
        <dbReference type="Proteomes" id="UP000032180"/>
    </source>
</evidence>
<dbReference type="AlphaFoldDB" id="A0A0D9XRI0"/>
<sequence length="96" mass="10447">MSSKVEGIVAMLSSKSRVLPCSSMGLTQLFLMVFLFRLAWDTTTSSQAKCLLFFLLPSSLLPSDSDDELLAAFFTETPRNPSDVGPRESSGCTSMD</sequence>
<accession>A0A0D9XRI0</accession>
<dbReference type="EnsemblPlants" id="LPERR11G09230.1">
    <property type="protein sequence ID" value="LPERR11G09230.1"/>
    <property type="gene ID" value="LPERR11G09230"/>
</dbReference>
<keyword evidence="3" id="KW-1185">Reference proteome</keyword>